<gene>
    <name evidence="1" type="ORF">PAXRUDRAFT_21934</name>
</gene>
<name>A0A0D0CNX1_9AGAM</name>
<proteinExistence type="predicted"/>
<sequence>MPLQCMYAGNRLIQVTSLWWMANIIYVRGSVISLGGWTRSVPSNAVPEVGLSPSLASANSYSESESGSNSRSPGYLVATASCHYSFPFLSLAVVLIPSSVWPRFGTRQRDLPLLELLKAVCLNLIFIDTDQLQLLVASRSRYAESI</sequence>
<evidence type="ECO:0000313" key="2">
    <source>
        <dbReference type="Proteomes" id="UP000054538"/>
    </source>
</evidence>
<reference evidence="1 2" key="1">
    <citation type="submission" date="2014-04" db="EMBL/GenBank/DDBJ databases">
        <authorList>
            <consortium name="DOE Joint Genome Institute"/>
            <person name="Kuo A."/>
            <person name="Kohler A."/>
            <person name="Jargeat P."/>
            <person name="Nagy L.G."/>
            <person name="Floudas D."/>
            <person name="Copeland A."/>
            <person name="Barry K.W."/>
            <person name="Cichocki N."/>
            <person name="Veneault-Fourrey C."/>
            <person name="LaButti K."/>
            <person name="Lindquist E.A."/>
            <person name="Lipzen A."/>
            <person name="Lundell T."/>
            <person name="Morin E."/>
            <person name="Murat C."/>
            <person name="Sun H."/>
            <person name="Tunlid A."/>
            <person name="Henrissat B."/>
            <person name="Grigoriev I.V."/>
            <person name="Hibbett D.S."/>
            <person name="Martin F."/>
            <person name="Nordberg H.P."/>
            <person name="Cantor M.N."/>
            <person name="Hua S.X."/>
        </authorList>
    </citation>
    <scope>NUCLEOTIDE SEQUENCE [LARGE SCALE GENOMIC DNA]</scope>
    <source>
        <strain evidence="1 2">Ve08.2h10</strain>
    </source>
</reference>
<reference evidence="2" key="2">
    <citation type="submission" date="2015-01" db="EMBL/GenBank/DDBJ databases">
        <title>Evolutionary Origins and Diversification of the Mycorrhizal Mutualists.</title>
        <authorList>
            <consortium name="DOE Joint Genome Institute"/>
            <consortium name="Mycorrhizal Genomics Consortium"/>
            <person name="Kohler A."/>
            <person name="Kuo A."/>
            <person name="Nagy L.G."/>
            <person name="Floudas D."/>
            <person name="Copeland A."/>
            <person name="Barry K.W."/>
            <person name="Cichocki N."/>
            <person name="Veneault-Fourrey C."/>
            <person name="LaButti K."/>
            <person name="Lindquist E.A."/>
            <person name="Lipzen A."/>
            <person name="Lundell T."/>
            <person name="Morin E."/>
            <person name="Murat C."/>
            <person name="Riley R."/>
            <person name="Ohm R."/>
            <person name="Sun H."/>
            <person name="Tunlid A."/>
            <person name="Henrissat B."/>
            <person name="Grigoriev I.V."/>
            <person name="Hibbett D.S."/>
            <person name="Martin F."/>
        </authorList>
    </citation>
    <scope>NUCLEOTIDE SEQUENCE [LARGE SCALE GENOMIC DNA]</scope>
    <source>
        <strain evidence="2">Ve08.2h10</strain>
    </source>
</reference>
<keyword evidence="2" id="KW-1185">Reference proteome</keyword>
<evidence type="ECO:0000313" key="1">
    <source>
        <dbReference type="EMBL" id="KIK72486.1"/>
    </source>
</evidence>
<dbReference type="Proteomes" id="UP000054538">
    <property type="component" value="Unassembled WGS sequence"/>
</dbReference>
<dbReference type="InParanoid" id="A0A0D0CNX1"/>
<dbReference type="EMBL" id="KN830778">
    <property type="protein sequence ID" value="KIK72486.1"/>
    <property type="molecule type" value="Genomic_DNA"/>
</dbReference>
<protein>
    <submittedName>
        <fullName evidence="1">Uncharacterized protein</fullName>
    </submittedName>
</protein>
<dbReference type="AlphaFoldDB" id="A0A0D0CNX1"/>
<organism evidence="1 2">
    <name type="scientific">Paxillus rubicundulus Ve08.2h10</name>
    <dbReference type="NCBI Taxonomy" id="930991"/>
    <lineage>
        <taxon>Eukaryota</taxon>
        <taxon>Fungi</taxon>
        <taxon>Dikarya</taxon>
        <taxon>Basidiomycota</taxon>
        <taxon>Agaricomycotina</taxon>
        <taxon>Agaricomycetes</taxon>
        <taxon>Agaricomycetidae</taxon>
        <taxon>Boletales</taxon>
        <taxon>Paxilineae</taxon>
        <taxon>Paxillaceae</taxon>
        <taxon>Paxillus</taxon>
    </lineage>
</organism>
<dbReference type="HOGENOM" id="CLU_1778091_0_0_1"/>
<accession>A0A0D0CNX1</accession>